<keyword evidence="9" id="KW-1185">Reference proteome</keyword>
<dbReference type="CDD" id="cd06171">
    <property type="entry name" value="Sigma70_r4"/>
    <property type="match status" value="1"/>
</dbReference>
<evidence type="ECO:0000259" key="7">
    <source>
        <dbReference type="Pfam" id="PF08281"/>
    </source>
</evidence>
<dbReference type="InterPro" id="IPR014284">
    <property type="entry name" value="RNA_pol_sigma-70_dom"/>
</dbReference>
<dbReference type="EMBL" id="CAADHO010000006">
    <property type="protein sequence ID" value="VFQ45764.1"/>
    <property type="molecule type" value="Genomic_DNA"/>
</dbReference>
<dbReference type="Pfam" id="PF08281">
    <property type="entry name" value="Sigma70_r4_2"/>
    <property type="match status" value="1"/>
</dbReference>
<evidence type="ECO:0000256" key="4">
    <source>
        <dbReference type="ARBA" id="ARBA00023125"/>
    </source>
</evidence>
<evidence type="ECO:0000256" key="2">
    <source>
        <dbReference type="ARBA" id="ARBA00023015"/>
    </source>
</evidence>
<organism evidence="8 9">
    <name type="scientific">Desulfoluna butyratoxydans</name>
    <dbReference type="NCBI Taxonomy" id="231438"/>
    <lineage>
        <taxon>Bacteria</taxon>
        <taxon>Pseudomonadati</taxon>
        <taxon>Thermodesulfobacteriota</taxon>
        <taxon>Desulfobacteria</taxon>
        <taxon>Desulfobacterales</taxon>
        <taxon>Desulfolunaceae</taxon>
        <taxon>Desulfoluna</taxon>
    </lineage>
</organism>
<evidence type="ECO:0000256" key="5">
    <source>
        <dbReference type="ARBA" id="ARBA00023163"/>
    </source>
</evidence>
<dbReference type="GO" id="GO:0003677">
    <property type="term" value="F:DNA binding"/>
    <property type="evidence" value="ECO:0007669"/>
    <property type="project" value="UniProtKB-KW"/>
</dbReference>
<dbReference type="Pfam" id="PF04542">
    <property type="entry name" value="Sigma70_r2"/>
    <property type="match status" value="1"/>
</dbReference>
<dbReference type="Gene3D" id="1.10.1740.10">
    <property type="match status" value="1"/>
</dbReference>
<dbReference type="PANTHER" id="PTHR43133">
    <property type="entry name" value="RNA POLYMERASE ECF-TYPE SIGMA FACTO"/>
    <property type="match status" value="1"/>
</dbReference>
<dbReference type="Proteomes" id="UP000507962">
    <property type="component" value="Unassembled WGS sequence"/>
</dbReference>
<comment type="similarity">
    <text evidence="1">Belongs to the sigma-70 factor family. ECF subfamily.</text>
</comment>
<protein>
    <submittedName>
        <fullName evidence="8">Rna polymerase sigma factor region 2</fullName>
    </submittedName>
</protein>
<gene>
    <name evidence="8" type="ORF">MSL71_34260</name>
</gene>
<sequence length="202" mass="23081">MENYPKDEMPDTCDDEVVRRVLAGDANAYEALLVKYTSHVGRVVGRHVPFDQAEEVAHDVFVRAYGSLGSFTLGRSFRAWLTTVAVRTCYDFWRREMRCKETPVSSLVPGGDLPSAEWMDAVLSADSHRRFHADETRKTAEEVLSFALGALSARERMIMELYYLEGYSTREVALFLNMSMANVKINAFRSRRKLRLVLEKIT</sequence>
<dbReference type="SUPFAM" id="SSF88946">
    <property type="entry name" value="Sigma2 domain of RNA polymerase sigma factors"/>
    <property type="match status" value="1"/>
</dbReference>
<keyword evidence="3" id="KW-0731">Sigma factor</keyword>
<evidence type="ECO:0000313" key="8">
    <source>
        <dbReference type="EMBL" id="VFQ45764.1"/>
    </source>
</evidence>
<dbReference type="InterPro" id="IPR013249">
    <property type="entry name" value="RNA_pol_sigma70_r4_t2"/>
</dbReference>
<accession>A0A4U8YPX0</accession>
<evidence type="ECO:0000256" key="1">
    <source>
        <dbReference type="ARBA" id="ARBA00010641"/>
    </source>
</evidence>
<keyword evidence="2" id="KW-0805">Transcription regulation</keyword>
<evidence type="ECO:0000256" key="3">
    <source>
        <dbReference type="ARBA" id="ARBA00023082"/>
    </source>
</evidence>
<name>A0A4U8YPX0_9BACT</name>
<proteinExistence type="inferred from homology"/>
<feature type="domain" description="RNA polymerase sigma factor 70 region 4 type 2" evidence="7">
    <location>
        <begin position="146"/>
        <end position="194"/>
    </location>
</feature>
<keyword evidence="5" id="KW-0804">Transcription</keyword>
<dbReference type="InterPro" id="IPR036388">
    <property type="entry name" value="WH-like_DNA-bd_sf"/>
</dbReference>
<feature type="domain" description="RNA polymerase sigma-70 region 2" evidence="6">
    <location>
        <begin position="36"/>
        <end position="98"/>
    </location>
</feature>
<keyword evidence="4" id="KW-0238">DNA-binding</keyword>
<dbReference type="RefSeq" id="WP_180142700.1">
    <property type="nucleotide sequence ID" value="NZ_CAADHO010000006.1"/>
</dbReference>
<dbReference type="PANTHER" id="PTHR43133:SF8">
    <property type="entry name" value="RNA POLYMERASE SIGMA FACTOR HI_1459-RELATED"/>
    <property type="match status" value="1"/>
</dbReference>
<dbReference type="AlphaFoldDB" id="A0A4U8YPX0"/>
<dbReference type="GO" id="GO:0006352">
    <property type="term" value="P:DNA-templated transcription initiation"/>
    <property type="evidence" value="ECO:0007669"/>
    <property type="project" value="InterPro"/>
</dbReference>
<dbReference type="InterPro" id="IPR013324">
    <property type="entry name" value="RNA_pol_sigma_r3/r4-like"/>
</dbReference>
<dbReference type="Gene3D" id="1.10.10.10">
    <property type="entry name" value="Winged helix-like DNA-binding domain superfamily/Winged helix DNA-binding domain"/>
    <property type="match status" value="1"/>
</dbReference>
<dbReference type="InterPro" id="IPR013325">
    <property type="entry name" value="RNA_pol_sigma_r2"/>
</dbReference>
<reference evidence="8 9" key="1">
    <citation type="submission" date="2019-03" db="EMBL/GenBank/DDBJ databases">
        <authorList>
            <person name="Nijsse B."/>
        </authorList>
    </citation>
    <scope>NUCLEOTIDE SEQUENCE [LARGE SCALE GENOMIC DNA]</scope>
    <source>
        <strain evidence="8">Desulfoluna butyratoxydans MSL71</strain>
    </source>
</reference>
<dbReference type="GO" id="GO:0016987">
    <property type="term" value="F:sigma factor activity"/>
    <property type="evidence" value="ECO:0007669"/>
    <property type="project" value="UniProtKB-KW"/>
</dbReference>
<dbReference type="SUPFAM" id="SSF88659">
    <property type="entry name" value="Sigma3 and sigma4 domains of RNA polymerase sigma factors"/>
    <property type="match status" value="1"/>
</dbReference>
<dbReference type="InterPro" id="IPR007627">
    <property type="entry name" value="RNA_pol_sigma70_r2"/>
</dbReference>
<evidence type="ECO:0000259" key="6">
    <source>
        <dbReference type="Pfam" id="PF04542"/>
    </source>
</evidence>
<dbReference type="InterPro" id="IPR039425">
    <property type="entry name" value="RNA_pol_sigma-70-like"/>
</dbReference>
<dbReference type="NCBIfam" id="TIGR02937">
    <property type="entry name" value="sigma70-ECF"/>
    <property type="match status" value="1"/>
</dbReference>
<evidence type="ECO:0000313" key="9">
    <source>
        <dbReference type="Proteomes" id="UP000507962"/>
    </source>
</evidence>